<organism evidence="1 2">
    <name type="scientific">Oryza meyeriana var. granulata</name>
    <dbReference type="NCBI Taxonomy" id="110450"/>
    <lineage>
        <taxon>Eukaryota</taxon>
        <taxon>Viridiplantae</taxon>
        <taxon>Streptophyta</taxon>
        <taxon>Embryophyta</taxon>
        <taxon>Tracheophyta</taxon>
        <taxon>Spermatophyta</taxon>
        <taxon>Magnoliopsida</taxon>
        <taxon>Liliopsida</taxon>
        <taxon>Poales</taxon>
        <taxon>Poaceae</taxon>
        <taxon>BOP clade</taxon>
        <taxon>Oryzoideae</taxon>
        <taxon>Oryzeae</taxon>
        <taxon>Oryzinae</taxon>
        <taxon>Oryza</taxon>
        <taxon>Oryza meyeriana</taxon>
    </lineage>
</organism>
<protein>
    <submittedName>
        <fullName evidence="1">Uncharacterized protein</fullName>
    </submittedName>
</protein>
<evidence type="ECO:0000313" key="1">
    <source>
        <dbReference type="EMBL" id="KAF0916899.1"/>
    </source>
</evidence>
<proteinExistence type="predicted"/>
<dbReference type="EMBL" id="SPHZ02000005">
    <property type="protein sequence ID" value="KAF0916899.1"/>
    <property type="molecule type" value="Genomic_DNA"/>
</dbReference>
<evidence type="ECO:0000313" key="2">
    <source>
        <dbReference type="Proteomes" id="UP000479710"/>
    </source>
</evidence>
<comment type="caution">
    <text evidence="1">The sequence shown here is derived from an EMBL/GenBank/DDBJ whole genome shotgun (WGS) entry which is preliminary data.</text>
</comment>
<dbReference type="AlphaFoldDB" id="A0A6G1DWN4"/>
<dbReference type="Proteomes" id="UP000479710">
    <property type="component" value="Unassembled WGS sequence"/>
</dbReference>
<keyword evidence="2" id="KW-1185">Reference proteome</keyword>
<name>A0A6G1DWN4_9ORYZ</name>
<accession>A0A6G1DWN4</accession>
<gene>
    <name evidence="1" type="ORF">E2562_015076</name>
</gene>
<sequence length="78" mass="7679">MVASASIGEVWRLSISDNDGVDGRIQTALASAATAKERGLAAVKSNGSGGSAMMMITAAAKDRGLAVAPSEVVASGSK</sequence>
<reference evidence="1 2" key="1">
    <citation type="submission" date="2019-11" db="EMBL/GenBank/DDBJ databases">
        <title>Whole genome sequence of Oryza granulata.</title>
        <authorList>
            <person name="Li W."/>
        </authorList>
    </citation>
    <scope>NUCLEOTIDE SEQUENCE [LARGE SCALE GENOMIC DNA]</scope>
    <source>
        <strain evidence="2">cv. Menghai</strain>
        <tissue evidence="1">Leaf</tissue>
    </source>
</reference>